<dbReference type="Pfam" id="PF07505">
    <property type="entry name" value="DUF5131"/>
    <property type="match status" value="1"/>
</dbReference>
<proteinExistence type="predicted"/>
<protein>
    <submittedName>
        <fullName evidence="1">DUF5131 family protein</fullName>
    </submittedName>
</protein>
<gene>
    <name evidence="1" type="ORF">EQG66_15205</name>
</gene>
<sequence length="296" mass="33341">MADRTTIEWTDATVNFWWGCTKVGPGCDHCYAETWSKRTGESIWGASVPRRKIKSAVATIYRLQNGASWWAADAEIGKLHPNSRRRVFVQSMSDLFDKEVPDEWFAEAWDATSACTSLDIQIVTKRVSLIEKRLNGRVWPSHAGLIISIVNQEEADRDIPRLIELKRRLCIPWIGLSMEPLLGAVTLRPEWLVHLNWVIVGGESGSGARPMHPDWVRTLLAQCAAMDVPFLFKQWGEYGPYDPERPQCHVFWLGIDGHVYGVIPDGAAPMVRWGKKAAGRYLDGVTHDGYPEVVCG</sequence>
<name>A0A4Q1K990_9SPHN</name>
<evidence type="ECO:0000313" key="2">
    <source>
        <dbReference type="Proteomes" id="UP000290958"/>
    </source>
</evidence>
<reference evidence="2" key="1">
    <citation type="submission" date="2019-01" db="EMBL/GenBank/DDBJ databases">
        <title>Cytophagaceae bacterium strain CAR-16.</title>
        <authorList>
            <person name="Chen W.-M."/>
        </authorList>
    </citation>
    <scope>NUCLEOTIDE SEQUENCE [LARGE SCALE GENOMIC DNA]</scope>
    <source>
        <strain evidence="2">CHR27</strain>
    </source>
</reference>
<dbReference type="AlphaFoldDB" id="A0A4Q1K990"/>
<dbReference type="InterPro" id="IPR011101">
    <property type="entry name" value="DUF5131"/>
</dbReference>
<dbReference type="EMBL" id="SBKP01000042">
    <property type="protein sequence ID" value="RXR22035.1"/>
    <property type="molecule type" value="Genomic_DNA"/>
</dbReference>
<dbReference type="Proteomes" id="UP000290958">
    <property type="component" value="Unassembled WGS sequence"/>
</dbReference>
<comment type="caution">
    <text evidence="1">The sequence shown here is derived from an EMBL/GenBank/DDBJ whole genome shotgun (WGS) entry which is preliminary data.</text>
</comment>
<organism evidence="1 2">
    <name type="scientific">Sphingobium fluviale</name>
    <dbReference type="NCBI Taxonomy" id="2506423"/>
    <lineage>
        <taxon>Bacteria</taxon>
        <taxon>Pseudomonadati</taxon>
        <taxon>Pseudomonadota</taxon>
        <taxon>Alphaproteobacteria</taxon>
        <taxon>Sphingomonadales</taxon>
        <taxon>Sphingomonadaceae</taxon>
        <taxon>Sphingobium</taxon>
    </lineage>
</organism>
<evidence type="ECO:0000313" key="1">
    <source>
        <dbReference type="EMBL" id="RXR22035.1"/>
    </source>
</evidence>
<accession>A0A4Q1K990</accession>
<dbReference type="OrthoDB" id="9787478at2"/>
<keyword evidence="2" id="KW-1185">Reference proteome</keyword>